<sequence length="210" mass="23946">MAKKYISQSELAQFCGCTQPYIAKLKKQKLFDEILEGGKFPRSRATEIAKIIEDNRDLTREPQRNANAAKKNTSEISPGKKNDIPQSFGMFDVSYLGAEAQVELTALLEDASNKNAVHKIQIKDAFIESKRKELEFKKELGVLIELEQAEAVMELVASNMKTKMYNVSHLFKSKYHKTTKEQVEFLHMLIDEAFGEFNKYGLDDVKGEEE</sequence>
<feature type="compositionally biased region" description="Polar residues" evidence="1">
    <location>
        <begin position="64"/>
        <end position="76"/>
    </location>
</feature>
<name>A0ABX4LQW0_9BACT</name>
<evidence type="ECO:0008006" key="4">
    <source>
        <dbReference type="Google" id="ProtNLM"/>
    </source>
</evidence>
<comment type="caution">
    <text evidence="2">The sequence shown here is derived from an EMBL/GenBank/DDBJ whole genome shotgun (WGS) entry which is preliminary data.</text>
</comment>
<evidence type="ECO:0000256" key="1">
    <source>
        <dbReference type="SAM" id="MobiDB-lite"/>
    </source>
</evidence>
<proteinExistence type="predicted"/>
<evidence type="ECO:0000313" key="3">
    <source>
        <dbReference type="Proteomes" id="UP000221384"/>
    </source>
</evidence>
<gene>
    <name evidence="2" type="ORF">CPG37_04525</name>
</gene>
<protein>
    <recommendedName>
        <fullName evidence="4">Helix-turn-helix domain-containing protein</fullName>
    </recommendedName>
</protein>
<keyword evidence="3" id="KW-1185">Reference proteome</keyword>
<feature type="region of interest" description="Disordered" evidence="1">
    <location>
        <begin position="56"/>
        <end position="83"/>
    </location>
</feature>
<dbReference type="EMBL" id="NWVW01000004">
    <property type="protein sequence ID" value="PHO10317.1"/>
    <property type="molecule type" value="Genomic_DNA"/>
</dbReference>
<reference evidence="2 3" key="1">
    <citation type="submission" date="2017-09" db="EMBL/GenBank/DDBJ databases">
        <authorList>
            <person name="Perez-Cataluna A."/>
            <person name="Figueras M.J."/>
            <person name="Salas-Masso N."/>
        </authorList>
    </citation>
    <scope>NUCLEOTIDE SEQUENCE [LARGE SCALE GENOMIC DNA]</scope>
    <source>
        <strain evidence="2 3">F138-33</strain>
    </source>
</reference>
<organism evidence="2 3">
    <name type="scientific">Malaciobacter canalis</name>
    <dbReference type="NCBI Taxonomy" id="1912871"/>
    <lineage>
        <taxon>Bacteria</taxon>
        <taxon>Pseudomonadati</taxon>
        <taxon>Campylobacterota</taxon>
        <taxon>Epsilonproteobacteria</taxon>
        <taxon>Campylobacterales</taxon>
        <taxon>Arcobacteraceae</taxon>
        <taxon>Malaciobacter</taxon>
    </lineage>
</organism>
<dbReference type="RefSeq" id="WP_099333999.1">
    <property type="nucleotide sequence ID" value="NZ_CP042812.1"/>
</dbReference>
<dbReference type="Proteomes" id="UP000221384">
    <property type="component" value="Unassembled WGS sequence"/>
</dbReference>
<accession>A0ABX4LQW0</accession>
<evidence type="ECO:0000313" key="2">
    <source>
        <dbReference type="EMBL" id="PHO10317.1"/>
    </source>
</evidence>